<dbReference type="Pfam" id="PF01423">
    <property type="entry name" value="LSM"/>
    <property type="match status" value="1"/>
</dbReference>
<evidence type="ECO:0000256" key="2">
    <source>
        <dbReference type="SAM" id="MobiDB-lite"/>
    </source>
</evidence>
<evidence type="ECO:0000259" key="3">
    <source>
        <dbReference type="PROSITE" id="PS52002"/>
    </source>
</evidence>
<gene>
    <name evidence="4" type="ORF">HAZT_HAZT004593</name>
</gene>
<dbReference type="PANTHER" id="PTHR10701">
    <property type="entry name" value="SMALL NUCLEAR RIBONUCLEOPROTEIN-ASSOCIATED PROTEIN B AND N"/>
    <property type="match status" value="1"/>
</dbReference>
<feature type="domain" description="Sm" evidence="3">
    <location>
        <begin position="100"/>
        <end position="178"/>
    </location>
</feature>
<dbReference type="SUPFAM" id="SSF50182">
    <property type="entry name" value="Sm-like ribonucleoproteins"/>
    <property type="match status" value="1"/>
</dbReference>
<dbReference type="CDD" id="cd06168">
    <property type="entry name" value="LSMD1"/>
    <property type="match status" value="1"/>
</dbReference>
<dbReference type="SMART" id="SM00651">
    <property type="entry name" value="Sm"/>
    <property type="match status" value="1"/>
</dbReference>
<dbReference type="InterPro" id="IPR047575">
    <property type="entry name" value="Sm"/>
</dbReference>
<dbReference type="EMBL" id="JQDR03012239">
    <property type="protein sequence ID" value="KAA0191539.1"/>
    <property type="molecule type" value="Genomic_DNA"/>
</dbReference>
<evidence type="ECO:0000313" key="4">
    <source>
        <dbReference type="EMBL" id="KAA0191539.1"/>
    </source>
</evidence>
<protein>
    <recommendedName>
        <fullName evidence="3">Sm domain-containing protein</fullName>
    </recommendedName>
</protein>
<dbReference type="InterPro" id="IPR050914">
    <property type="entry name" value="snRNP_SmB/NAA38-like"/>
</dbReference>
<dbReference type="GO" id="GO:0031417">
    <property type="term" value="C:NatC complex"/>
    <property type="evidence" value="ECO:0007669"/>
    <property type="project" value="InterPro"/>
</dbReference>
<sequence length="239" mass="26034">MKDLVSCSLIVLLRKPSRNDVAVVYLPVWLYCVEEQTALLPGYIKRTYAIMSFAPTSSARPSTRPSLPTSRAPSQCSGVLSKSQDSTSEQTTPIEKKDSPGRAKLRSWLHALMSVVLSDGRTLVGTFVCTDRDTNIILSSCTEHLPHTHTDGEEEARMLGLAMVPGRHIVSLSIDERTINQRHHQQQPQFVLQDDPLEEQSAAELNAAAAAAVTSAAALNIDNSTLPITQSLDPPVGYT</sequence>
<comment type="caution">
    <text evidence="4">The sequence shown here is derived from an EMBL/GenBank/DDBJ whole genome shotgun (WGS) entry which is preliminary data.</text>
</comment>
<feature type="compositionally biased region" description="Polar residues" evidence="2">
    <location>
        <begin position="75"/>
        <end position="93"/>
    </location>
</feature>
<dbReference type="InterPro" id="IPR010920">
    <property type="entry name" value="LSM_dom_sf"/>
</dbReference>
<evidence type="ECO:0000256" key="1">
    <source>
        <dbReference type="ARBA" id="ARBA00006850"/>
    </source>
</evidence>
<accession>A0A6A0GYY5</accession>
<reference evidence="4" key="1">
    <citation type="submission" date="2014-08" db="EMBL/GenBank/DDBJ databases">
        <authorList>
            <person name="Murali S."/>
            <person name="Richards S."/>
            <person name="Bandaranaike D."/>
            <person name="Bellair M."/>
            <person name="Blankenburg K."/>
            <person name="Chao H."/>
            <person name="Dinh H."/>
            <person name="Doddapaneni H."/>
            <person name="Dugan-Rocha S."/>
            <person name="Elkadiri S."/>
            <person name="Gnanaolivu R."/>
            <person name="Hughes D."/>
            <person name="Lee S."/>
            <person name="Li M."/>
            <person name="Ming W."/>
            <person name="Munidasa M."/>
            <person name="Muniz J."/>
            <person name="Nguyen L."/>
            <person name="Osuji N."/>
            <person name="Pu L.-L."/>
            <person name="Puazo M."/>
            <person name="Skinner E."/>
            <person name="Qu C."/>
            <person name="Quiroz J."/>
            <person name="Raj R."/>
            <person name="Weissenberger G."/>
            <person name="Xin Y."/>
            <person name="Zou X."/>
            <person name="Han Y."/>
            <person name="Worley K."/>
            <person name="Muzny D."/>
            <person name="Gibbs R."/>
        </authorList>
    </citation>
    <scope>NUCLEOTIDE SEQUENCE</scope>
    <source>
        <strain evidence="4">HAZT.00-mixed</strain>
        <tissue evidence="4">Whole organism</tissue>
    </source>
</reference>
<dbReference type="Gene3D" id="2.30.30.100">
    <property type="match status" value="1"/>
</dbReference>
<dbReference type="GO" id="GO:0003723">
    <property type="term" value="F:RNA binding"/>
    <property type="evidence" value="ECO:0007669"/>
    <property type="project" value="InterPro"/>
</dbReference>
<feature type="compositionally biased region" description="Low complexity" evidence="2">
    <location>
        <begin position="56"/>
        <end position="74"/>
    </location>
</feature>
<proteinExistence type="inferred from homology"/>
<name>A0A6A0GYY5_HYAAZ</name>
<dbReference type="PROSITE" id="PS52002">
    <property type="entry name" value="SM"/>
    <property type="match status" value="1"/>
</dbReference>
<reference evidence="4" key="3">
    <citation type="submission" date="2019-06" db="EMBL/GenBank/DDBJ databases">
        <authorList>
            <person name="Poynton C."/>
            <person name="Hasenbein S."/>
            <person name="Benoit J.B."/>
            <person name="Sepulveda M.S."/>
            <person name="Poelchau M.F."/>
            <person name="Murali S.C."/>
            <person name="Chen S."/>
            <person name="Glastad K.M."/>
            <person name="Werren J.H."/>
            <person name="Vineis J.H."/>
            <person name="Bowen J.L."/>
            <person name="Friedrich M."/>
            <person name="Jones J."/>
            <person name="Robertson H.M."/>
            <person name="Feyereisen R."/>
            <person name="Mechler-Hickson A."/>
            <person name="Mathers N."/>
            <person name="Lee C.E."/>
            <person name="Colbourne J.K."/>
            <person name="Biales A."/>
            <person name="Johnston J.S."/>
            <person name="Wellborn G.A."/>
            <person name="Rosendale A.J."/>
            <person name="Cridge A.G."/>
            <person name="Munoz-Torres M.C."/>
            <person name="Bain P.A."/>
            <person name="Manny A.R."/>
            <person name="Major K.M."/>
            <person name="Lambert F.N."/>
            <person name="Vulpe C.D."/>
            <person name="Tuck P."/>
            <person name="Blalock B.J."/>
            <person name="Lin Y.-Y."/>
            <person name="Smith M.E."/>
            <person name="Ochoa-Acuna H."/>
            <person name="Chen M.-J.M."/>
            <person name="Childers C.P."/>
            <person name="Qu J."/>
            <person name="Dugan S."/>
            <person name="Lee S.L."/>
            <person name="Chao H."/>
            <person name="Dinh H."/>
            <person name="Han Y."/>
            <person name="Doddapaneni H."/>
            <person name="Worley K.C."/>
            <person name="Muzny D.M."/>
            <person name="Gibbs R.A."/>
            <person name="Richards S."/>
        </authorList>
    </citation>
    <scope>NUCLEOTIDE SEQUENCE</scope>
    <source>
        <strain evidence="4">HAZT.00-mixed</strain>
        <tissue evidence="4">Whole organism</tissue>
    </source>
</reference>
<reference evidence="4" key="2">
    <citation type="journal article" date="2018" name="Environ. Sci. Technol.">
        <title>The Toxicogenome of Hyalella azteca: A Model for Sediment Ecotoxicology and Evolutionary Toxicology.</title>
        <authorList>
            <person name="Poynton H.C."/>
            <person name="Hasenbein S."/>
            <person name="Benoit J.B."/>
            <person name="Sepulveda M.S."/>
            <person name="Poelchau M.F."/>
            <person name="Hughes D.S.T."/>
            <person name="Murali S.C."/>
            <person name="Chen S."/>
            <person name="Glastad K.M."/>
            <person name="Goodisman M.A.D."/>
            <person name="Werren J.H."/>
            <person name="Vineis J.H."/>
            <person name="Bowen J.L."/>
            <person name="Friedrich M."/>
            <person name="Jones J."/>
            <person name="Robertson H.M."/>
            <person name="Feyereisen R."/>
            <person name="Mechler-Hickson A."/>
            <person name="Mathers N."/>
            <person name="Lee C.E."/>
            <person name="Colbourne J.K."/>
            <person name="Biales A."/>
            <person name="Johnston J.S."/>
            <person name="Wellborn G.A."/>
            <person name="Rosendale A.J."/>
            <person name="Cridge A.G."/>
            <person name="Munoz-Torres M.C."/>
            <person name="Bain P.A."/>
            <person name="Manny A.R."/>
            <person name="Major K.M."/>
            <person name="Lambert F.N."/>
            <person name="Vulpe C.D."/>
            <person name="Tuck P."/>
            <person name="Blalock B.J."/>
            <person name="Lin Y.Y."/>
            <person name="Smith M.E."/>
            <person name="Ochoa-Acuna H."/>
            <person name="Chen M.M."/>
            <person name="Childers C.P."/>
            <person name="Qu J."/>
            <person name="Dugan S."/>
            <person name="Lee S.L."/>
            <person name="Chao H."/>
            <person name="Dinh H."/>
            <person name="Han Y."/>
            <person name="Doddapaneni H."/>
            <person name="Worley K.C."/>
            <person name="Muzny D.M."/>
            <person name="Gibbs R.A."/>
            <person name="Richards S."/>
        </authorList>
    </citation>
    <scope>NUCLEOTIDE SEQUENCE</scope>
    <source>
        <strain evidence="4">HAZT.00-mixed</strain>
        <tissue evidence="4">Whole organism</tissue>
    </source>
</reference>
<dbReference type="InterPro" id="IPR034110">
    <property type="entry name" value="LSMD1_Sm"/>
</dbReference>
<comment type="similarity">
    <text evidence="1">Belongs to the snRNP Sm proteins family.</text>
</comment>
<dbReference type="PANTHER" id="PTHR10701:SF5">
    <property type="entry name" value="N-ALPHA-ACETYLTRANSFERASE 38, NATC AUXILIARY SUBUNIT"/>
    <property type="match status" value="1"/>
</dbReference>
<dbReference type="Proteomes" id="UP000711488">
    <property type="component" value="Unassembled WGS sequence"/>
</dbReference>
<dbReference type="InterPro" id="IPR001163">
    <property type="entry name" value="Sm_dom_euk/arc"/>
</dbReference>
<feature type="region of interest" description="Disordered" evidence="2">
    <location>
        <begin position="56"/>
        <end position="100"/>
    </location>
</feature>
<organism evidence="4">
    <name type="scientific">Hyalella azteca</name>
    <name type="common">Amphipod</name>
    <dbReference type="NCBI Taxonomy" id="294128"/>
    <lineage>
        <taxon>Eukaryota</taxon>
        <taxon>Metazoa</taxon>
        <taxon>Ecdysozoa</taxon>
        <taxon>Arthropoda</taxon>
        <taxon>Crustacea</taxon>
        <taxon>Multicrustacea</taxon>
        <taxon>Malacostraca</taxon>
        <taxon>Eumalacostraca</taxon>
        <taxon>Peracarida</taxon>
        <taxon>Amphipoda</taxon>
        <taxon>Senticaudata</taxon>
        <taxon>Talitrida</taxon>
        <taxon>Talitroidea</taxon>
        <taxon>Hyalellidae</taxon>
        <taxon>Hyalella</taxon>
    </lineage>
</organism>
<dbReference type="AlphaFoldDB" id="A0A6A0GYY5"/>
<dbReference type="OrthoDB" id="368909at2759"/>